<gene>
    <name evidence="9" type="ORF">CR205_02170</name>
</gene>
<name>A0A2W0H8D8_9BACI</name>
<feature type="transmembrane region" description="Helical" evidence="8">
    <location>
        <begin position="81"/>
        <end position="102"/>
    </location>
</feature>
<dbReference type="PANTHER" id="PTHR34979:SF1">
    <property type="entry name" value="INNER MEMBRANE PROTEIN YGAZ"/>
    <property type="match status" value="1"/>
</dbReference>
<dbReference type="AlphaFoldDB" id="A0A2W0H8D8"/>
<feature type="transmembrane region" description="Helical" evidence="8">
    <location>
        <begin position="177"/>
        <end position="196"/>
    </location>
</feature>
<protein>
    <submittedName>
        <fullName evidence="9">Branched-chain amino acid ABC transporter permease</fullName>
    </submittedName>
</protein>
<accession>A0A2W0H8D8</accession>
<dbReference type="GO" id="GO:0005886">
    <property type="term" value="C:plasma membrane"/>
    <property type="evidence" value="ECO:0007669"/>
    <property type="project" value="UniProtKB-SubCell"/>
</dbReference>
<comment type="caution">
    <text evidence="9">The sequence shown here is derived from an EMBL/GenBank/DDBJ whole genome shotgun (WGS) entry which is preliminary data.</text>
</comment>
<keyword evidence="4" id="KW-1003">Cell membrane</keyword>
<evidence type="ECO:0000313" key="10">
    <source>
        <dbReference type="Proteomes" id="UP000248066"/>
    </source>
</evidence>
<comment type="subcellular location">
    <subcellularLocation>
        <location evidence="1">Cell membrane</location>
        <topology evidence="1">Multi-pass membrane protein</topology>
    </subcellularLocation>
</comment>
<dbReference type="Pfam" id="PF03591">
    <property type="entry name" value="AzlC"/>
    <property type="match status" value="1"/>
</dbReference>
<dbReference type="InterPro" id="IPR011606">
    <property type="entry name" value="Brnchd-chn_aa_trnsp_permease"/>
</dbReference>
<keyword evidence="6 8" id="KW-1133">Transmembrane helix</keyword>
<dbReference type="GO" id="GO:1903785">
    <property type="term" value="P:L-valine transmembrane transport"/>
    <property type="evidence" value="ECO:0007669"/>
    <property type="project" value="TreeGrafter"/>
</dbReference>
<dbReference type="PANTHER" id="PTHR34979">
    <property type="entry name" value="INNER MEMBRANE PROTEIN YGAZ"/>
    <property type="match status" value="1"/>
</dbReference>
<sequence>MKTFSGGVTALGVTAAERAGDPATQTKHLKKGLTDGLPIAIGYMPVAITFGLIAGATGLSVGEAVLMSMLVFAGAAQYMSLSMIAVGAGAVEVVLATFIVNLRHLLMSASIHEKAETGTKAQRAVYAFGMTDEVFAVASTKQAPLRSFYIIGVAAAAYGSWVGFTGAGYYMGAFLPVVVQESMAIALYALFIALLVPSIRKEGRMVVILAGMGGLFHSVLALWMSTGWAIMFATVLAVAGYEVMERLLGFGKGEESELADIDYEEEERKEAESSCR</sequence>
<feature type="transmembrane region" description="Helical" evidence="8">
    <location>
        <begin position="228"/>
        <end position="244"/>
    </location>
</feature>
<keyword evidence="10" id="KW-1185">Reference proteome</keyword>
<evidence type="ECO:0000313" key="9">
    <source>
        <dbReference type="EMBL" id="PYZ97427.1"/>
    </source>
</evidence>
<organism evidence="9 10">
    <name type="scientific">Alteribacter lacisalsi</name>
    <dbReference type="NCBI Taxonomy" id="2045244"/>
    <lineage>
        <taxon>Bacteria</taxon>
        <taxon>Bacillati</taxon>
        <taxon>Bacillota</taxon>
        <taxon>Bacilli</taxon>
        <taxon>Bacillales</taxon>
        <taxon>Bacillaceae</taxon>
        <taxon>Alteribacter</taxon>
    </lineage>
</organism>
<evidence type="ECO:0000256" key="4">
    <source>
        <dbReference type="ARBA" id="ARBA00022475"/>
    </source>
</evidence>
<reference evidence="9 10" key="1">
    <citation type="submission" date="2017-10" db="EMBL/GenBank/DDBJ databases">
        <title>Bacillus sp. nov., a halophilic bacterium isolated from a Yangshapao Lake.</title>
        <authorList>
            <person name="Wang H."/>
        </authorList>
    </citation>
    <scope>NUCLEOTIDE SEQUENCE [LARGE SCALE GENOMIC DNA]</scope>
    <source>
        <strain evidence="9 10">YSP-3</strain>
    </source>
</reference>
<keyword evidence="3" id="KW-0813">Transport</keyword>
<dbReference type="RefSeq" id="WP_110516496.1">
    <property type="nucleotide sequence ID" value="NZ_PDOF01000001.1"/>
</dbReference>
<dbReference type="Proteomes" id="UP000248066">
    <property type="component" value="Unassembled WGS sequence"/>
</dbReference>
<comment type="similarity">
    <text evidence="2">Belongs to the AzlC family.</text>
</comment>
<proteinExistence type="inferred from homology"/>
<feature type="transmembrane region" description="Helical" evidence="8">
    <location>
        <begin position="37"/>
        <end position="61"/>
    </location>
</feature>
<evidence type="ECO:0000256" key="5">
    <source>
        <dbReference type="ARBA" id="ARBA00022692"/>
    </source>
</evidence>
<dbReference type="EMBL" id="PDOF01000001">
    <property type="protein sequence ID" value="PYZ97427.1"/>
    <property type="molecule type" value="Genomic_DNA"/>
</dbReference>
<evidence type="ECO:0000256" key="6">
    <source>
        <dbReference type="ARBA" id="ARBA00022989"/>
    </source>
</evidence>
<keyword evidence="5 8" id="KW-0812">Transmembrane</keyword>
<feature type="transmembrane region" description="Helical" evidence="8">
    <location>
        <begin position="148"/>
        <end position="171"/>
    </location>
</feature>
<evidence type="ECO:0000256" key="1">
    <source>
        <dbReference type="ARBA" id="ARBA00004651"/>
    </source>
</evidence>
<evidence type="ECO:0000256" key="2">
    <source>
        <dbReference type="ARBA" id="ARBA00010735"/>
    </source>
</evidence>
<evidence type="ECO:0000256" key="7">
    <source>
        <dbReference type="ARBA" id="ARBA00023136"/>
    </source>
</evidence>
<dbReference type="OrthoDB" id="3177005at2"/>
<keyword evidence="7 8" id="KW-0472">Membrane</keyword>
<evidence type="ECO:0000256" key="3">
    <source>
        <dbReference type="ARBA" id="ARBA00022448"/>
    </source>
</evidence>
<evidence type="ECO:0000256" key="8">
    <source>
        <dbReference type="SAM" id="Phobius"/>
    </source>
</evidence>